<dbReference type="InterPro" id="IPR035965">
    <property type="entry name" value="PAS-like_dom_sf"/>
</dbReference>
<dbReference type="Pfam" id="PF00990">
    <property type="entry name" value="GGDEF"/>
    <property type="match status" value="1"/>
</dbReference>
<evidence type="ECO:0000313" key="4">
    <source>
        <dbReference type="Proteomes" id="UP001223743"/>
    </source>
</evidence>
<dbReference type="InterPro" id="IPR043128">
    <property type="entry name" value="Rev_trsase/Diguanyl_cyclase"/>
</dbReference>
<protein>
    <submittedName>
        <fullName evidence="3">Diguanylate cyclase (GGDEF)-like protein/PAS domain S-box-containing protein</fullName>
    </submittedName>
</protein>
<evidence type="ECO:0000259" key="1">
    <source>
        <dbReference type="PROSITE" id="PS50112"/>
    </source>
</evidence>
<dbReference type="SMART" id="SM00091">
    <property type="entry name" value="PAS"/>
    <property type="match status" value="1"/>
</dbReference>
<evidence type="ECO:0000259" key="2">
    <source>
        <dbReference type="PROSITE" id="PS50887"/>
    </source>
</evidence>
<dbReference type="Gene3D" id="3.30.70.270">
    <property type="match status" value="1"/>
</dbReference>
<organism evidence="3 4">
    <name type="scientific">Kaistia geumhonensis</name>
    <dbReference type="NCBI Taxonomy" id="410839"/>
    <lineage>
        <taxon>Bacteria</taxon>
        <taxon>Pseudomonadati</taxon>
        <taxon>Pseudomonadota</taxon>
        <taxon>Alphaproteobacteria</taxon>
        <taxon>Hyphomicrobiales</taxon>
        <taxon>Kaistiaceae</taxon>
        <taxon>Kaistia</taxon>
    </lineage>
</organism>
<dbReference type="EMBL" id="JAUSWJ010000001">
    <property type="protein sequence ID" value="MDQ0517161.1"/>
    <property type="molecule type" value="Genomic_DNA"/>
</dbReference>
<dbReference type="InterPro" id="IPR001610">
    <property type="entry name" value="PAC"/>
</dbReference>
<dbReference type="SUPFAM" id="SSF55781">
    <property type="entry name" value="GAF domain-like"/>
    <property type="match status" value="1"/>
</dbReference>
<dbReference type="RefSeq" id="WP_266278666.1">
    <property type="nucleotide sequence ID" value="NZ_JAPKNF010000001.1"/>
</dbReference>
<dbReference type="SUPFAM" id="SSF55073">
    <property type="entry name" value="Nucleotide cyclase"/>
    <property type="match status" value="1"/>
</dbReference>
<dbReference type="PANTHER" id="PTHR44757">
    <property type="entry name" value="DIGUANYLATE CYCLASE DGCP"/>
    <property type="match status" value="1"/>
</dbReference>
<dbReference type="InterPro" id="IPR013655">
    <property type="entry name" value="PAS_fold_3"/>
</dbReference>
<feature type="domain" description="GGDEF" evidence="2">
    <location>
        <begin position="318"/>
        <end position="450"/>
    </location>
</feature>
<dbReference type="SMART" id="SM00086">
    <property type="entry name" value="PAC"/>
    <property type="match status" value="1"/>
</dbReference>
<dbReference type="InterPro" id="IPR000160">
    <property type="entry name" value="GGDEF_dom"/>
</dbReference>
<dbReference type="CDD" id="cd01949">
    <property type="entry name" value="GGDEF"/>
    <property type="match status" value="1"/>
</dbReference>
<dbReference type="Gene3D" id="3.30.450.20">
    <property type="entry name" value="PAS domain"/>
    <property type="match status" value="1"/>
</dbReference>
<dbReference type="SUPFAM" id="SSF55785">
    <property type="entry name" value="PYP-like sensor domain (PAS domain)"/>
    <property type="match status" value="1"/>
</dbReference>
<dbReference type="CDD" id="cd00130">
    <property type="entry name" value="PAS"/>
    <property type="match status" value="1"/>
</dbReference>
<dbReference type="PANTHER" id="PTHR44757:SF2">
    <property type="entry name" value="BIOFILM ARCHITECTURE MAINTENANCE PROTEIN MBAA"/>
    <property type="match status" value="1"/>
</dbReference>
<comment type="caution">
    <text evidence="3">The sequence shown here is derived from an EMBL/GenBank/DDBJ whole genome shotgun (WGS) entry which is preliminary data.</text>
</comment>
<gene>
    <name evidence="3" type="ORF">QO015_002774</name>
</gene>
<accession>A0ABU0M876</accession>
<dbReference type="Pfam" id="PF08447">
    <property type="entry name" value="PAS_3"/>
    <property type="match status" value="1"/>
</dbReference>
<dbReference type="PROSITE" id="PS50887">
    <property type="entry name" value="GGDEF"/>
    <property type="match status" value="1"/>
</dbReference>
<proteinExistence type="predicted"/>
<dbReference type="SMART" id="SM00267">
    <property type="entry name" value="GGDEF"/>
    <property type="match status" value="1"/>
</dbReference>
<name>A0ABU0M876_9HYPH</name>
<dbReference type="InterPro" id="IPR029787">
    <property type="entry name" value="Nucleotide_cyclase"/>
</dbReference>
<reference evidence="3 4" key="1">
    <citation type="submission" date="2023-07" db="EMBL/GenBank/DDBJ databases">
        <title>Genomic Encyclopedia of Type Strains, Phase IV (KMG-IV): sequencing the most valuable type-strain genomes for metagenomic binning, comparative biology and taxonomic classification.</title>
        <authorList>
            <person name="Goeker M."/>
        </authorList>
    </citation>
    <scope>NUCLEOTIDE SEQUENCE [LARGE SCALE GENOMIC DNA]</scope>
    <source>
        <strain evidence="3 4">B1-1</strain>
    </source>
</reference>
<dbReference type="Gene3D" id="3.30.450.40">
    <property type="match status" value="1"/>
</dbReference>
<dbReference type="Proteomes" id="UP001223743">
    <property type="component" value="Unassembled WGS sequence"/>
</dbReference>
<dbReference type="PROSITE" id="PS50112">
    <property type="entry name" value="PAS"/>
    <property type="match status" value="1"/>
</dbReference>
<dbReference type="InterPro" id="IPR000014">
    <property type="entry name" value="PAS"/>
</dbReference>
<dbReference type="NCBIfam" id="TIGR00254">
    <property type="entry name" value="GGDEF"/>
    <property type="match status" value="1"/>
</dbReference>
<keyword evidence="4" id="KW-1185">Reference proteome</keyword>
<dbReference type="InterPro" id="IPR029016">
    <property type="entry name" value="GAF-like_dom_sf"/>
</dbReference>
<sequence length="450" mass="48364">MYITGADTIAGGLAGTASGAPEFLALCRMARCRFDVAAVSVCCADGQRGAIDVASESGLDGWRFGATLEGRPDASGSPIVCEDVSADPDLARWAATVGRPDLRFFASFPFGAGGEGRLALFDATPRGLAESEREELAGIAALAGTMLALSRRAEAAETREALYRLLTEASTDTIVRGTLDGIRVYVSPSIKELLGYEPEEVIGRRAIELVHPDDIEPFAAMMRQVREGTISRGRSEMRQRHKDGSWVWMEAHLRVTCDPVTGQPDGYVTSVRGVGDRKAIEAELARRADHDDLTGLPNRKLFRERLLQAVDDLERGGPPFALLWMDLDHFKWVNDRYGHPAGDAVLVEAAARFRSVVREDDIVARVGGDEFVAIRRLGHAPDEAEELGSRLIAAMAPPFRFGTNEVTVGLSVGVALACRAGSDADAILAEADAALYRAKSAGRNRLCGPG</sequence>
<feature type="domain" description="PAS" evidence="1">
    <location>
        <begin position="159"/>
        <end position="229"/>
    </location>
</feature>
<dbReference type="NCBIfam" id="TIGR00229">
    <property type="entry name" value="sensory_box"/>
    <property type="match status" value="1"/>
</dbReference>
<dbReference type="InterPro" id="IPR052155">
    <property type="entry name" value="Biofilm_reg_signaling"/>
</dbReference>
<evidence type="ECO:0000313" key="3">
    <source>
        <dbReference type="EMBL" id="MDQ0517161.1"/>
    </source>
</evidence>